<name>A0A016SPX1_9BILA</name>
<gene>
    <name evidence="2" type="primary">Acey_s0194.g1441</name>
    <name evidence="2" type="ORF">Y032_0194g1441</name>
</gene>
<reference evidence="3" key="1">
    <citation type="journal article" date="2015" name="Nat. Genet.">
        <title>The genome and transcriptome of the zoonotic hookworm Ancylostoma ceylanicum identify infection-specific gene families.</title>
        <authorList>
            <person name="Schwarz E.M."/>
            <person name="Hu Y."/>
            <person name="Antoshechkin I."/>
            <person name="Miller M.M."/>
            <person name="Sternberg P.W."/>
            <person name="Aroian R.V."/>
        </authorList>
    </citation>
    <scope>NUCLEOTIDE SEQUENCE</scope>
    <source>
        <strain evidence="3">HY135</strain>
    </source>
</reference>
<proteinExistence type="predicted"/>
<protein>
    <submittedName>
        <fullName evidence="2">Uncharacterized protein</fullName>
    </submittedName>
</protein>
<dbReference type="EMBL" id="JARK01001530">
    <property type="protein sequence ID" value="EYB92426.1"/>
    <property type="molecule type" value="Genomic_DNA"/>
</dbReference>
<evidence type="ECO:0000313" key="3">
    <source>
        <dbReference type="Proteomes" id="UP000024635"/>
    </source>
</evidence>
<keyword evidence="3" id="KW-1185">Reference proteome</keyword>
<dbReference type="AlphaFoldDB" id="A0A016SPX1"/>
<sequence>MPSSVTTAVRAPYIRARCQLSRQSQSQSPAVVAHQPTSHPAGASCLGSRSRSRQQSSPTSHPAGLRLRPSLPLSPLLVMLYY</sequence>
<evidence type="ECO:0000313" key="2">
    <source>
        <dbReference type="EMBL" id="EYB92426.1"/>
    </source>
</evidence>
<accession>A0A016SPX1</accession>
<comment type="caution">
    <text evidence="2">The sequence shown here is derived from an EMBL/GenBank/DDBJ whole genome shotgun (WGS) entry which is preliminary data.</text>
</comment>
<organism evidence="2 3">
    <name type="scientific">Ancylostoma ceylanicum</name>
    <dbReference type="NCBI Taxonomy" id="53326"/>
    <lineage>
        <taxon>Eukaryota</taxon>
        <taxon>Metazoa</taxon>
        <taxon>Ecdysozoa</taxon>
        <taxon>Nematoda</taxon>
        <taxon>Chromadorea</taxon>
        <taxon>Rhabditida</taxon>
        <taxon>Rhabditina</taxon>
        <taxon>Rhabditomorpha</taxon>
        <taxon>Strongyloidea</taxon>
        <taxon>Ancylostomatidae</taxon>
        <taxon>Ancylostomatinae</taxon>
        <taxon>Ancylostoma</taxon>
    </lineage>
</organism>
<feature type="region of interest" description="Disordered" evidence="1">
    <location>
        <begin position="20"/>
        <end position="69"/>
    </location>
</feature>
<evidence type="ECO:0000256" key="1">
    <source>
        <dbReference type="SAM" id="MobiDB-lite"/>
    </source>
</evidence>
<dbReference type="Proteomes" id="UP000024635">
    <property type="component" value="Unassembled WGS sequence"/>
</dbReference>